<gene>
    <name evidence="1" type="ORF">PYW08_006279</name>
</gene>
<accession>A0ACC2QP61</accession>
<protein>
    <submittedName>
        <fullName evidence="1">Uncharacterized protein</fullName>
    </submittedName>
</protein>
<organism evidence="1 2">
    <name type="scientific">Mythimna loreyi</name>
    <dbReference type="NCBI Taxonomy" id="667449"/>
    <lineage>
        <taxon>Eukaryota</taxon>
        <taxon>Metazoa</taxon>
        <taxon>Ecdysozoa</taxon>
        <taxon>Arthropoda</taxon>
        <taxon>Hexapoda</taxon>
        <taxon>Insecta</taxon>
        <taxon>Pterygota</taxon>
        <taxon>Neoptera</taxon>
        <taxon>Endopterygota</taxon>
        <taxon>Lepidoptera</taxon>
        <taxon>Glossata</taxon>
        <taxon>Ditrysia</taxon>
        <taxon>Noctuoidea</taxon>
        <taxon>Noctuidae</taxon>
        <taxon>Noctuinae</taxon>
        <taxon>Hadenini</taxon>
        <taxon>Mythimna</taxon>
    </lineage>
</organism>
<dbReference type="Proteomes" id="UP001231649">
    <property type="component" value="Chromosome 19"/>
</dbReference>
<comment type="caution">
    <text evidence="1">The sequence shown here is derived from an EMBL/GenBank/DDBJ whole genome shotgun (WGS) entry which is preliminary data.</text>
</comment>
<dbReference type="EMBL" id="CM056795">
    <property type="protein sequence ID" value="KAJ8720814.1"/>
    <property type="molecule type" value="Genomic_DNA"/>
</dbReference>
<proteinExistence type="predicted"/>
<reference evidence="1" key="1">
    <citation type="submission" date="2023-03" db="EMBL/GenBank/DDBJ databases">
        <title>Chromosome-level genomes of two armyworms, Mythimna separata and Mythimna loreyi, provide insights into the biosynthesis and reception of sex pheromones.</title>
        <authorList>
            <person name="Zhao H."/>
        </authorList>
    </citation>
    <scope>NUCLEOTIDE SEQUENCE</scope>
    <source>
        <strain evidence="1">BeijingLab</strain>
    </source>
</reference>
<evidence type="ECO:0000313" key="1">
    <source>
        <dbReference type="EMBL" id="KAJ8720814.1"/>
    </source>
</evidence>
<keyword evidence="2" id="KW-1185">Reference proteome</keyword>
<name>A0ACC2QP61_9NEOP</name>
<evidence type="ECO:0000313" key="2">
    <source>
        <dbReference type="Proteomes" id="UP001231649"/>
    </source>
</evidence>
<sequence length="176" mass="20270">MLKQDVETRWNSTFQMLDRLIKMKEAVVSATFSLRSDLLINCEEFVAIKQILPILKPFNDITTEISAEKAVTLSKVIVYCKIMINHISKHYAPSVISTYLEPVQHPIKKLHVEIYKRFGDIESSVLHFEATVLNPRFKKIGFNSIHKYENAVSEIRRRTTAIARVTVATDDNVSQY</sequence>